<keyword evidence="12" id="KW-1185">Reference proteome</keyword>
<feature type="region of interest" description="Disordered" evidence="8">
    <location>
        <begin position="216"/>
        <end position="236"/>
    </location>
</feature>
<keyword evidence="6" id="KW-0051">Antiviral defense</keyword>
<dbReference type="InterPro" id="IPR043760">
    <property type="entry name" value="PycTM_dom"/>
</dbReference>
<keyword evidence="2" id="KW-1003">Cell membrane</keyword>
<evidence type="ECO:0000313" key="12">
    <source>
        <dbReference type="Proteomes" id="UP001501081"/>
    </source>
</evidence>
<evidence type="ECO:0000256" key="7">
    <source>
        <dbReference type="ARBA" id="ARBA00023136"/>
    </source>
</evidence>
<protein>
    <recommendedName>
        <fullName evidence="10">HD/PDEase domain-containing protein</fullName>
    </recommendedName>
</protein>
<dbReference type="EMBL" id="BAABAK010000019">
    <property type="protein sequence ID" value="GAA3979769.1"/>
    <property type="molecule type" value="Genomic_DNA"/>
</dbReference>
<evidence type="ECO:0000313" key="11">
    <source>
        <dbReference type="EMBL" id="GAA3979769.1"/>
    </source>
</evidence>
<dbReference type="InterPro" id="IPR003607">
    <property type="entry name" value="HD/PDEase_dom"/>
</dbReference>
<comment type="caution">
    <text evidence="11">The sequence shown here is derived from an EMBL/GenBank/DDBJ whole genome shotgun (WGS) entry which is preliminary data.</text>
</comment>
<keyword evidence="3 9" id="KW-0812">Transmembrane</keyword>
<keyword evidence="4" id="KW-0547">Nucleotide-binding</keyword>
<name>A0ABP7QBH6_9SPHI</name>
<evidence type="ECO:0000256" key="4">
    <source>
        <dbReference type="ARBA" id="ARBA00022741"/>
    </source>
</evidence>
<keyword evidence="5 9" id="KW-1133">Transmembrane helix</keyword>
<reference evidence="12" key="1">
    <citation type="journal article" date="2019" name="Int. J. Syst. Evol. Microbiol.">
        <title>The Global Catalogue of Microorganisms (GCM) 10K type strain sequencing project: providing services to taxonomists for standard genome sequencing and annotation.</title>
        <authorList>
            <consortium name="The Broad Institute Genomics Platform"/>
            <consortium name="The Broad Institute Genome Sequencing Center for Infectious Disease"/>
            <person name="Wu L."/>
            <person name="Ma J."/>
        </authorList>
    </citation>
    <scope>NUCLEOTIDE SEQUENCE [LARGE SCALE GENOMIC DNA]</scope>
    <source>
        <strain evidence="12">JCM 17338</strain>
    </source>
</reference>
<accession>A0ABP7QBH6</accession>
<dbReference type="InterPro" id="IPR006674">
    <property type="entry name" value="HD_domain"/>
</dbReference>
<feature type="domain" description="HD/PDEase" evidence="10">
    <location>
        <begin position="26"/>
        <end position="140"/>
    </location>
</feature>
<dbReference type="Pfam" id="PF01966">
    <property type="entry name" value="HD"/>
    <property type="match status" value="1"/>
</dbReference>
<dbReference type="CDD" id="cd00077">
    <property type="entry name" value="HDc"/>
    <property type="match status" value="1"/>
</dbReference>
<dbReference type="RefSeq" id="WP_344769087.1">
    <property type="nucleotide sequence ID" value="NZ_BAABAK010000019.1"/>
</dbReference>
<proteinExistence type="predicted"/>
<dbReference type="SUPFAM" id="SSF109604">
    <property type="entry name" value="HD-domain/PDEase-like"/>
    <property type="match status" value="1"/>
</dbReference>
<dbReference type="Pfam" id="PF18967">
    <property type="entry name" value="PycTM"/>
    <property type="match status" value="1"/>
</dbReference>
<sequence>MDYKQLQIDVEKHVNDYFNTHHDSRLVYHNFQHTNDVVKAAQEIANHYQLNNEDFFVVTVAAWFHDTGYFVDVFHHEIKGAEMASDYLKSLGVDETIREKVSNAILSTKIPQKPKNLLENILCDADLFHLGTTDFREKGKLMHKEAELIYNKDISKNDWRINDIQFLESQHYHTDYAQLLLNDQKSKNIEKIKSKLSKNDEQINFVKPALHTNLSQEVENTKRKKDKKGKDDKPDKGIETMFRITSANNQRLSDMADNKAHILITVNSIMLSLIVSLLLRRLEDHGNLIIPTFILLMVSLTCVVVSILSTRPSIPQGIFTPEDMDNKKVNLLFFGNFYKMSLPAYTDGMLKVMNDKDFLYGTLITDVYSQGVVLGRKYKLIRLAYNIFMFGLIAAVLAFVVAYAAYGKL</sequence>
<evidence type="ECO:0000256" key="5">
    <source>
        <dbReference type="ARBA" id="ARBA00022989"/>
    </source>
</evidence>
<dbReference type="SMART" id="SM00471">
    <property type="entry name" value="HDc"/>
    <property type="match status" value="1"/>
</dbReference>
<organism evidence="11 12">
    <name type="scientific">Pedobacter ginsengiterrae</name>
    <dbReference type="NCBI Taxonomy" id="871696"/>
    <lineage>
        <taxon>Bacteria</taxon>
        <taxon>Pseudomonadati</taxon>
        <taxon>Bacteroidota</taxon>
        <taxon>Sphingobacteriia</taxon>
        <taxon>Sphingobacteriales</taxon>
        <taxon>Sphingobacteriaceae</taxon>
        <taxon>Pedobacter</taxon>
    </lineage>
</organism>
<gene>
    <name evidence="11" type="ORF">GCM10022246_34740</name>
</gene>
<evidence type="ECO:0000256" key="8">
    <source>
        <dbReference type="SAM" id="MobiDB-lite"/>
    </source>
</evidence>
<dbReference type="Gene3D" id="1.10.3210.10">
    <property type="entry name" value="Hypothetical protein af1432"/>
    <property type="match status" value="1"/>
</dbReference>
<evidence type="ECO:0000256" key="6">
    <source>
        <dbReference type="ARBA" id="ARBA00023118"/>
    </source>
</evidence>
<comment type="subcellular location">
    <subcellularLocation>
        <location evidence="1">Cell membrane</location>
    </subcellularLocation>
</comment>
<keyword evidence="7 9" id="KW-0472">Membrane</keyword>
<feature type="transmembrane region" description="Helical" evidence="9">
    <location>
        <begin position="387"/>
        <end position="406"/>
    </location>
</feature>
<evidence type="ECO:0000256" key="2">
    <source>
        <dbReference type="ARBA" id="ARBA00022475"/>
    </source>
</evidence>
<evidence type="ECO:0000256" key="3">
    <source>
        <dbReference type="ARBA" id="ARBA00022692"/>
    </source>
</evidence>
<dbReference type="Proteomes" id="UP001501081">
    <property type="component" value="Unassembled WGS sequence"/>
</dbReference>
<feature type="transmembrane region" description="Helical" evidence="9">
    <location>
        <begin position="288"/>
        <end position="308"/>
    </location>
</feature>
<evidence type="ECO:0000256" key="9">
    <source>
        <dbReference type="SAM" id="Phobius"/>
    </source>
</evidence>
<evidence type="ECO:0000256" key="1">
    <source>
        <dbReference type="ARBA" id="ARBA00004236"/>
    </source>
</evidence>
<evidence type="ECO:0000259" key="10">
    <source>
        <dbReference type="SMART" id="SM00471"/>
    </source>
</evidence>
<feature type="transmembrane region" description="Helical" evidence="9">
    <location>
        <begin position="260"/>
        <end position="282"/>
    </location>
</feature>